<dbReference type="Pfam" id="PF03263">
    <property type="entry name" value="Cucumo_2B"/>
    <property type="match status" value="1"/>
</dbReference>
<organismHost>
    <name type="scientific">Canna</name>
    <dbReference type="NCBI Taxonomy" id="4627"/>
</organismHost>
<organismHost>
    <name type="scientific">Solanum lycopersicum</name>
    <name type="common">Tomato</name>
    <name type="synonym">Lycopersicon esculentum</name>
    <dbReference type="NCBI Taxonomy" id="4081"/>
</organismHost>
<feature type="compositionally biased region" description="Basic residues" evidence="1">
    <location>
        <begin position="23"/>
        <end position="37"/>
    </location>
</feature>
<feature type="compositionally biased region" description="Basic and acidic residues" evidence="1">
    <location>
        <begin position="38"/>
        <end position="49"/>
    </location>
</feature>
<protein>
    <submittedName>
        <fullName evidence="2">2b protein</fullName>
    </submittedName>
</protein>
<name>A0A1C9I7J7_TAV</name>
<dbReference type="Gene3D" id="1.20.5.3800">
    <property type="match status" value="1"/>
</dbReference>
<organismHost>
    <name type="scientific">Lilium</name>
    <dbReference type="NCBI Taxonomy" id="4688"/>
</organismHost>
<organismHost>
    <name type="scientific">Chrysanthemum morifolium</name>
    <name type="common">Florist's daisy</name>
    <name type="synonym">Dendranthema grandiflorum</name>
    <dbReference type="NCBI Taxonomy" id="41568"/>
</organismHost>
<evidence type="ECO:0000256" key="1">
    <source>
        <dbReference type="SAM" id="MobiDB-lite"/>
    </source>
</evidence>
<proteinExistence type="predicted"/>
<feature type="region of interest" description="Disordered" evidence="1">
    <location>
        <begin position="17"/>
        <end position="49"/>
    </location>
</feature>
<accession>A0A1C9I7J7</accession>
<sequence>MASIEIPLHEIIRKLERMNQKKQAQRQRHKLNRKERGHKSPSERKRSELWHARQAELSAINSDNSSDEGTTLCRVNLTEYFGAPDTFGSKSDDACDRSDWCLDQ</sequence>
<dbReference type="InterPro" id="IPR004946">
    <property type="entry name" value="Cucumo_2B"/>
</dbReference>
<reference evidence="2" key="1">
    <citation type="submission" date="2015-09" db="EMBL/GenBank/DDBJ databases">
        <title>Molecular and biological characterization of Iranian Tomato aspermy virus isolates.</title>
        <authorList>
            <person name="Maddahian M."/>
            <person name="Massumi H."/>
            <person name="Heydarnejad J."/>
            <person name="Hosseini-Pour A."/>
        </authorList>
    </citation>
    <scope>NUCLEOTIDE SEQUENCE</scope>
    <source>
        <strain evidence="2">Ker.Mah.P</strain>
    </source>
</reference>
<organism evidence="2">
    <name type="scientific">Tomato aspermy virus</name>
    <name type="common">TAV</name>
    <dbReference type="NCBI Taxonomy" id="12315"/>
    <lineage>
        <taxon>Viruses</taxon>
        <taxon>Riboviria</taxon>
        <taxon>Orthornavirae</taxon>
        <taxon>Kitrinoviricota</taxon>
        <taxon>Alsuviricetes</taxon>
        <taxon>Martellivirales</taxon>
        <taxon>Bromoviridae</taxon>
        <taxon>Cucumovirus</taxon>
        <taxon>Cucumovirus TAV</taxon>
    </lineage>
</organism>
<evidence type="ECO:0000313" key="2">
    <source>
        <dbReference type="EMBL" id="AOO95041.1"/>
    </source>
</evidence>
<dbReference type="EMBL" id="KT757537">
    <property type="protein sequence ID" value="AOO95041.1"/>
    <property type="molecule type" value="Genomic_RNA"/>
</dbReference>